<dbReference type="PRINTS" id="PR00377">
    <property type="entry name" value="IMPHPHTASES"/>
</dbReference>
<dbReference type="PROSITE" id="PS00630">
    <property type="entry name" value="IMP_2"/>
    <property type="match status" value="1"/>
</dbReference>
<feature type="binding site" evidence="5">
    <location>
        <position position="81"/>
    </location>
    <ligand>
        <name>Mg(2+)</name>
        <dbReference type="ChEBI" id="CHEBI:18420"/>
        <label>1</label>
        <note>catalytic</note>
    </ligand>
</feature>
<keyword evidence="7" id="KW-1185">Reference proteome</keyword>
<dbReference type="PANTHER" id="PTHR20854:SF4">
    <property type="entry name" value="INOSITOL-1-MONOPHOSPHATASE-RELATED"/>
    <property type="match status" value="1"/>
</dbReference>
<comment type="caution">
    <text evidence="6">The sequence shown here is derived from an EMBL/GenBank/DDBJ whole genome shotgun (WGS) entry which is preliminary data.</text>
</comment>
<keyword evidence="4 5" id="KW-0460">Magnesium</keyword>
<keyword evidence="3 6" id="KW-0378">Hydrolase</keyword>
<evidence type="ECO:0000313" key="7">
    <source>
        <dbReference type="Proteomes" id="UP000005324"/>
    </source>
</evidence>
<dbReference type="PROSITE" id="PS00629">
    <property type="entry name" value="IMP_1"/>
    <property type="match status" value="1"/>
</dbReference>
<dbReference type="GO" id="GO:0046854">
    <property type="term" value="P:phosphatidylinositol phosphate biosynthetic process"/>
    <property type="evidence" value="ECO:0007669"/>
    <property type="project" value="InterPro"/>
</dbReference>
<dbReference type="GO" id="GO:0046872">
    <property type="term" value="F:metal ion binding"/>
    <property type="evidence" value="ECO:0007669"/>
    <property type="project" value="UniProtKB-KW"/>
</dbReference>
<feature type="binding site" evidence="5">
    <location>
        <position position="216"/>
    </location>
    <ligand>
        <name>Mg(2+)</name>
        <dbReference type="ChEBI" id="CHEBI:18420"/>
        <label>1</label>
        <note>catalytic</note>
    </ligand>
</feature>
<dbReference type="HOGENOM" id="CLU_044118_0_4_5"/>
<keyword evidence="2 5" id="KW-0479">Metal-binding</keyword>
<dbReference type="SUPFAM" id="SSF56655">
    <property type="entry name" value="Carbohydrate phosphatase"/>
    <property type="match status" value="1"/>
</dbReference>
<feature type="binding site" evidence="5">
    <location>
        <position position="98"/>
    </location>
    <ligand>
        <name>Mg(2+)</name>
        <dbReference type="ChEBI" id="CHEBI:18420"/>
        <label>1</label>
        <note>catalytic</note>
    </ligand>
</feature>
<dbReference type="RefSeq" id="WP_007005098.1">
    <property type="nucleotide sequence ID" value="NZ_GG770781.1"/>
</dbReference>
<dbReference type="Proteomes" id="UP000005324">
    <property type="component" value="Unassembled WGS sequence"/>
</dbReference>
<name>D5RJI9_9PROT</name>
<organism evidence="6 7">
    <name type="scientific">Pseudoroseomonas cervicalis ATCC 49957</name>
    <dbReference type="NCBI Taxonomy" id="525371"/>
    <lineage>
        <taxon>Bacteria</taxon>
        <taxon>Pseudomonadati</taxon>
        <taxon>Pseudomonadota</taxon>
        <taxon>Alphaproteobacteria</taxon>
        <taxon>Acetobacterales</taxon>
        <taxon>Roseomonadaceae</taxon>
        <taxon>Roseomonas</taxon>
    </lineage>
</organism>
<gene>
    <name evidence="6" type="primary">suhB2</name>
    <name evidence="6" type="ORF">HMPREF0731_1249</name>
</gene>
<reference evidence="6 7" key="1">
    <citation type="submission" date="2010-04" db="EMBL/GenBank/DDBJ databases">
        <authorList>
            <person name="Qin X."/>
            <person name="Bachman B."/>
            <person name="Battles P."/>
            <person name="Bell A."/>
            <person name="Bess C."/>
            <person name="Bickham C."/>
            <person name="Chaboub L."/>
            <person name="Chen D."/>
            <person name="Coyle M."/>
            <person name="Deiros D.R."/>
            <person name="Dinh H."/>
            <person name="Forbes L."/>
            <person name="Fowler G."/>
            <person name="Francisco L."/>
            <person name="Fu Q."/>
            <person name="Gubbala S."/>
            <person name="Hale W."/>
            <person name="Han Y."/>
            <person name="Hemphill L."/>
            <person name="Highlander S.K."/>
            <person name="Hirani K."/>
            <person name="Hogues M."/>
            <person name="Jackson L."/>
            <person name="Jakkamsetti A."/>
            <person name="Javaid M."/>
            <person name="Jiang H."/>
            <person name="Korchina V."/>
            <person name="Kovar C."/>
            <person name="Lara F."/>
            <person name="Lee S."/>
            <person name="Mata R."/>
            <person name="Mathew T."/>
            <person name="Moen C."/>
            <person name="Morales K."/>
            <person name="Munidasa M."/>
            <person name="Nazareth L."/>
            <person name="Ngo R."/>
            <person name="Nguyen L."/>
            <person name="Okwuonu G."/>
            <person name="Ongeri F."/>
            <person name="Patil S."/>
            <person name="Petrosino J."/>
            <person name="Pham C."/>
            <person name="Pham P."/>
            <person name="Pu L.-L."/>
            <person name="Puazo M."/>
            <person name="Raj R."/>
            <person name="Reid J."/>
            <person name="Rouhana J."/>
            <person name="Saada N."/>
            <person name="Shang Y."/>
            <person name="Simmons D."/>
            <person name="Thornton R."/>
            <person name="Warren J."/>
            <person name="Weissenberger G."/>
            <person name="Zhang J."/>
            <person name="Zhang L."/>
            <person name="Zhou C."/>
            <person name="Zhu D."/>
            <person name="Muzny D."/>
            <person name="Worley K."/>
            <person name="Gibbs R."/>
        </authorList>
    </citation>
    <scope>NUCLEOTIDE SEQUENCE [LARGE SCALE GENOMIC DNA]</scope>
    <source>
        <strain evidence="6 7">ATCC 49957</strain>
    </source>
</reference>
<evidence type="ECO:0000256" key="2">
    <source>
        <dbReference type="ARBA" id="ARBA00022723"/>
    </source>
</evidence>
<dbReference type="EMBL" id="ADVL01000207">
    <property type="protein sequence ID" value="EFH12528.1"/>
    <property type="molecule type" value="Genomic_DNA"/>
</dbReference>
<dbReference type="GO" id="GO:0007165">
    <property type="term" value="P:signal transduction"/>
    <property type="evidence" value="ECO:0007669"/>
    <property type="project" value="TreeGrafter"/>
</dbReference>
<comment type="similarity">
    <text evidence="1">Belongs to the inositol monophosphatase superfamily.</text>
</comment>
<dbReference type="InterPro" id="IPR000760">
    <property type="entry name" value="Inositol_monophosphatase-like"/>
</dbReference>
<evidence type="ECO:0000256" key="5">
    <source>
        <dbReference type="PIRSR" id="PIRSR600760-2"/>
    </source>
</evidence>
<evidence type="ECO:0000256" key="1">
    <source>
        <dbReference type="ARBA" id="ARBA00009759"/>
    </source>
</evidence>
<dbReference type="Gene3D" id="3.40.190.80">
    <property type="match status" value="1"/>
</dbReference>
<dbReference type="GO" id="GO:0008934">
    <property type="term" value="F:inositol monophosphate 1-phosphatase activity"/>
    <property type="evidence" value="ECO:0007669"/>
    <property type="project" value="TreeGrafter"/>
</dbReference>
<dbReference type="EC" id="3.1.3.25" evidence="6"/>
<accession>D5RJI9</accession>
<dbReference type="GO" id="GO:0006020">
    <property type="term" value="P:inositol metabolic process"/>
    <property type="evidence" value="ECO:0007669"/>
    <property type="project" value="TreeGrafter"/>
</dbReference>
<dbReference type="Gene3D" id="3.30.540.10">
    <property type="entry name" value="Fructose-1,6-Bisphosphatase, subunit A, domain 1"/>
    <property type="match status" value="1"/>
</dbReference>
<evidence type="ECO:0000313" key="6">
    <source>
        <dbReference type="EMBL" id="EFH12528.1"/>
    </source>
</evidence>
<evidence type="ECO:0000256" key="4">
    <source>
        <dbReference type="ARBA" id="ARBA00022842"/>
    </source>
</evidence>
<comment type="cofactor">
    <cofactor evidence="5">
        <name>Mg(2+)</name>
        <dbReference type="ChEBI" id="CHEBI:18420"/>
    </cofactor>
</comment>
<protein>
    <submittedName>
        <fullName evidence="6">Inositol monophosphatase family protein</fullName>
        <ecNumber evidence="6">3.1.3.25</ecNumber>
    </submittedName>
</protein>
<feature type="binding site" evidence="5">
    <location>
        <position position="101"/>
    </location>
    <ligand>
        <name>Mg(2+)</name>
        <dbReference type="ChEBI" id="CHEBI:18420"/>
        <label>1</label>
        <note>catalytic</note>
    </ligand>
</feature>
<dbReference type="InterPro" id="IPR020550">
    <property type="entry name" value="Inositol_monophosphatase_CS"/>
</dbReference>
<evidence type="ECO:0000256" key="3">
    <source>
        <dbReference type="ARBA" id="ARBA00022801"/>
    </source>
</evidence>
<dbReference type="Pfam" id="PF00459">
    <property type="entry name" value="Inositol_P"/>
    <property type="match status" value="1"/>
</dbReference>
<dbReference type="InterPro" id="IPR020583">
    <property type="entry name" value="Inositol_monoP_metal-BS"/>
</dbReference>
<proteinExistence type="inferred from homology"/>
<dbReference type="AlphaFoldDB" id="D5RJI9"/>
<sequence>MSAAEAVPPALLRQIGGLAVELAALAGREMKREIGRSPAVRYKPGGGGSLRDPVSEVDQAVEAEIRARLAERFPDHDVLGEESAERPARGARFLWAVDPVDGTANYINGFPLFAGSIGVLLDGAPVAGAVWCATSHDLRAGVYHAIQGGALHFEGQPMQPLHNPEVRRRLAGFVDASPRSPQGWEARRTGSAAIECAFVAAGLLEVARFERPNTWDVAGGFALVRAAGGAIRVLGEAGWQPFDRFEGDPGPWRRPVILGQPEAVERLCREP</sequence>
<dbReference type="PANTHER" id="PTHR20854">
    <property type="entry name" value="INOSITOL MONOPHOSPHATASE"/>
    <property type="match status" value="1"/>
</dbReference>